<dbReference type="OrthoDB" id="5847251at2"/>
<dbReference type="RefSeq" id="WP_152430779.1">
    <property type="nucleotide sequence ID" value="NZ_CBCSDK010000007.1"/>
</dbReference>
<organism evidence="2 3">
    <name type="scientific">Vibrio aquimaris</name>
    <dbReference type="NCBI Taxonomy" id="2587862"/>
    <lineage>
        <taxon>Bacteria</taxon>
        <taxon>Pseudomonadati</taxon>
        <taxon>Pseudomonadota</taxon>
        <taxon>Gammaproteobacteria</taxon>
        <taxon>Vibrionales</taxon>
        <taxon>Vibrionaceae</taxon>
        <taxon>Vibrio</taxon>
    </lineage>
</organism>
<reference evidence="2 3" key="1">
    <citation type="submission" date="2019-10" db="EMBL/GenBank/DDBJ databases">
        <title>Complete genome sequence of Vibrio sp. strain THAF100, isolated from non-filtered water from the water column of tank 6 of a marine aquarium containing stony-coral fragments. Water maintained at 26 degree C.</title>
        <authorList>
            <person name="Ruckert C."/>
            <person name="Franco A."/>
            <person name="Kalinowski J."/>
            <person name="Glaeser S."/>
        </authorList>
    </citation>
    <scope>NUCLEOTIDE SEQUENCE [LARGE SCALE GENOMIC DNA]</scope>
    <source>
        <strain evidence="2 3">THAF100</strain>
    </source>
</reference>
<keyword evidence="1" id="KW-1133">Transmembrane helix</keyword>
<keyword evidence="1" id="KW-0812">Transmembrane</keyword>
<keyword evidence="3" id="KW-1185">Reference proteome</keyword>
<dbReference type="AlphaFoldDB" id="A0A5P9CL18"/>
<feature type="transmembrane region" description="Helical" evidence="1">
    <location>
        <begin position="353"/>
        <end position="375"/>
    </location>
</feature>
<evidence type="ECO:0000313" key="2">
    <source>
        <dbReference type="EMBL" id="QFT26673.1"/>
    </source>
</evidence>
<proteinExistence type="predicted"/>
<protein>
    <submittedName>
        <fullName evidence="2">Uncharacterized protein</fullName>
    </submittedName>
</protein>
<evidence type="ECO:0000256" key="1">
    <source>
        <dbReference type="SAM" id="Phobius"/>
    </source>
</evidence>
<evidence type="ECO:0000313" key="3">
    <source>
        <dbReference type="Proteomes" id="UP000326936"/>
    </source>
</evidence>
<keyword evidence="1" id="KW-0472">Membrane</keyword>
<dbReference type="KEGG" id="vaq:FIV01_09555"/>
<accession>A0A5P9CL18</accession>
<dbReference type="Proteomes" id="UP000326936">
    <property type="component" value="Chromosome"/>
</dbReference>
<dbReference type="EMBL" id="CP045350">
    <property type="protein sequence ID" value="QFT26673.1"/>
    <property type="molecule type" value="Genomic_DNA"/>
</dbReference>
<sequence>MSDDLWIYAGSAQTTDAKDKEPVVMHAPAGNMFWADDQSGQNLDIQFAVNGKKSPSLPKEFTPRATLIPNTVDETCNSLELYLNGQRHTLVERIPTADITAPGDLRAAIMTCPVKSKPYKPLLTVDENSDNEYLNIYKADDSLDLPESKLGETYHIDDMPEPVIAAIYQTLSNNSLLQNTVATTLNEGTNQYKLFDYYKEKYGYEAAKGYLKELIAEGRFTVIRVKQWGGKLGIAFKGDARTRRFLTSVNYGITHDKVSVLRTYVEISAGNGLKNTTSQMFKEAIPWKGGNIIGFVFATSFDVYDFFKKDIGEQNIAEFAGALGITTLKVATASFGALGLTAGLIYLLGLGQIIIPSALVIGFGLVATVSVGYLIDYGDTSAGIKEKTMKVLKEAFPDLTTGNILDYFFSDAIDKSIDYEENKINQYIGQQAMKGSGMLGF</sequence>
<gene>
    <name evidence="2" type="ORF">FIV01_09555</name>
</gene>
<name>A0A5P9CL18_9VIBR</name>